<dbReference type="InterPro" id="IPR029787">
    <property type="entry name" value="Nucleotide_cyclase"/>
</dbReference>
<dbReference type="OrthoDB" id="23692at2"/>
<name>A0A5C4N2J4_9RHOB</name>
<dbReference type="Gene3D" id="3.30.70.270">
    <property type="match status" value="1"/>
</dbReference>
<dbReference type="Pfam" id="PF00990">
    <property type="entry name" value="GGDEF"/>
    <property type="match status" value="1"/>
</dbReference>
<dbReference type="Gene3D" id="3.20.20.450">
    <property type="entry name" value="EAL domain"/>
    <property type="match status" value="1"/>
</dbReference>
<feature type="transmembrane region" description="Helical" evidence="1">
    <location>
        <begin position="279"/>
        <end position="301"/>
    </location>
</feature>
<dbReference type="PANTHER" id="PTHR33121:SF79">
    <property type="entry name" value="CYCLIC DI-GMP PHOSPHODIESTERASE PDED-RELATED"/>
    <property type="match status" value="1"/>
</dbReference>
<dbReference type="CDD" id="cd01949">
    <property type="entry name" value="GGDEF"/>
    <property type="match status" value="1"/>
</dbReference>
<reference evidence="4 5" key="1">
    <citation type="submission" date="2019-06" db="EMBL/GenBank/DDBJ databases">
        <title>YIM 131921 draft genome.</title>
        <authorList>
            <person name="Jiang L."/>
        </authorList>
    </citation>
    <scope>NUCLEOTIDE SEQUENCE [LARGE SCALE GENOMIC DNA]</scope>
    <source>
        <strain evidence="4 5">YIM 131921</strain>
    </source>
</reference>
<dbReference type="PANTHER" id="PTHR33121">
    <property type="entry name" value="CYCLIC DI-GMP PHOSPHODIESTERASE PDEF"/>
    <property type="match status" value="1"/>
</dbReference>
<evidence type="ECO:0000259" key="3">
    <source>
        <dbReference type="PROSITE" id="PS50887"/>
    </source>
</evidence>
<dbReference type="Pfam" id="PF00563">
    <property type="entry name" value="EAL"/>
    <property type="match status" value="1"/>
</dbReference>
<dbReference type="PROSITE" id="PS50883">
    <property type="entry name" value="EAL"/>
    <property type="match status" value="1"/>
</dbReference>
<dbReference type="InterPro" id="IPR050706">
    <property type="entry name" value="Cyclic-di-GMP_PDE-like"/>
</dbReference>
<dbReference type="AlphaFoldDB" id="A0A5C4N2J4"/>
<evidence type="ECO:0000313" key="5">
    <source>
        <dbReference type="Proteomes" id="UP000305887"/>
    </source>
</evidence>
<keyword evidence="1" id="KW-1133">Transmembrane helix</keyword>
<accession>A0A5C4N2J4</accession>
<gene>
    <name evidence="4" type="ORF">FHG66_05445</name>
</gene>
<sequence length="775" mass="83101">MAVGLQASTNDPTPDRRGHAVARLVPQIRDVGDHLPWGIAAVMVVTIALLLLTVGFSVLSTTRALDDQAAIQSLAQVRTAQASLLARVRAAAIDYTKWDAAAEAAVSDDVPWLFDNVGSSATVGQVVQLAVISLPDQPTALGWTDDDVLEGRSDLLDAASLDALEQRLRHVPSGYDGGLPFFAWVGDDLYALAASSFEFMEPVPGRPRLADLGFLVMGIRMSGDNLDDIAESFLLRQLTLSRSTPNSALSLPLLGLDGRPVAYLSWDQPRPGQTALAELLPLLLGVAAVSAGLMALAQFFVQRIAQGLVEAKRAAVQAAATDGLTGLPNRSAFQDALGRPGRAGERAVIFLDINNFKLINDSLGHAAGDQAIVGVADRLRRSVQPQAFLARISGDEFAVLVSGPDVERLTGDLTHAVALALTAPIWVHGHKLQIRAAIGYAVQRTESMTGDDLLRQADLAMYEAKRQGRDNAIGFTEVIERASIDASAIEQALRAALRDGGEFAIAYQPIIRLGGSFVRAEALARWVSPSLGSVSPDRFIPVAERSGLMVELGRHLLHLICDDLATHPDLRVSLNLSPLQLVMPDFLPDLVAELAQRGVNPARIEIELTESVLVRDTKLAAERLRALREAGFLTSLDDFGSGYSSIGYLGQIGFDTLKIDRSFVQGAATSLKRRKVLGAMIQLAHGFDLTVVAEGVETGEDERLLRDLGCDLAQGYLFDQPMPIRDLATRWLDSAAPSPVVGLRDRRALPLRPGAEPTATVLALHHPLEAGTRLP</sequence>
<dbReference type="SUPFAM" id="SSF141868">
    <property type="entry name" value="EAL domain-like"/>
    <property type="match status" value="1"/>
</dbReference>
<dbReference type="SUPFAM" id="SSF55073">
    <property type="entry name" value="Nucleotide cyclase"/>
    <property type="match status" value="1"/>
</dbReference>
<dbReference type="GO" id="GO:0071111">
    <property type="term" value="F:cyclic-guanylate-specific phosphodiesterase activity"/>
    <property type="evidence" value="ECO:0007669"/>
    <property type="project" value="InterPro"/>
</dbReference>
<organism evidence="4 5">
    <name type="scientific">Rubellimicrobium rubrum</name>
    <dbReference type="NCBI Taxonomy" id="2585369"/>
    <lineage>
        <taxon>Bacteria</taxon>
        <taxon>Pseudomonadati</taxon>
        <taxon>Pseudomonadota</taxon>
        <taxon>Alphaproteobacteria</taxon>
        <taxon>Rhodobacterales</taxon>
        <taxon>Roseobacteraceae</taxon>
        <taxon>Rubellimicrobium</taxon>
    </lineage>
</organism>
<keyword evidence="5" id="KW-1185">Reference proteome</keyword>
<dbReference type="SMART" id="SM00267">
    <property type="entry name" value="GGDEF"/>
    <property type="match status" value="1"/>
</dbReference>
<evidence type="ECO:0000259" key="2">
    <source>
        <dbReference type="PROSITE" id="PS50883"/>
    </source>
</evidence>
<feature type="transmembrane region" description="Helical" evidence="1">
    <location>
        <begin position="37"/>
        <end position="59"/>
    </location>
</feature>
<protein>
    <submittedName>
        <fullName evidence="4">Bifunctional diguanylate cyclase/phosphodiesterase</fullName>
    </submittedName>
</protein>
<dbReference type="Proteomes" id="UP000305887">
    <property type="component" value="Unassembled WGS sequence"/>
</dbReference>
<proteinExistence type="predicted"/>
<dbReference type="InterPro" id="IPR000160">
    <property type="entry name" value="GGDEF_dom"/>
</dbReference>
<dbReference type="PROSITE" id="PS50887">
    <property type="entry name" value="GGDEF"/>
    <property type="match status" value="1"/>
</dbReference>
<feature type="domain" description="EAL" evidence="2">
    <location>
        <begin position="486"/>
        <end position="735"/>
    </location>
</feature>
<comment type="caution">
    <text evidence="4">The sequence shown here is derived from an EMBL/GenBank/DDBJ whole genome shotgun (WGS) entry which is preliminary data.</text>
</comment>
<feature type="domain" description="GGDEF" evidence="3">
    <location>
        <begin position="344"/>
        <end position="477"/>
    </location>
</feature>
<dbReference type="RefSeq" id="WP_139075726.1">
    <property type="nucleotide sequence ID" value="NZ_VDFU01000004.1"/>
</dbReference>
<evidence type="ECO:0000256" key="1">
    <source>
        <dbReference type="SAM" id="Phobius"/>
    </source>
</evidence>
<keyword evidence="1" id="KW-0472">Membrane</keyword>
<dbReference type="InterPro" id="IPR035919">
    <property type="entry name" value="EAL_sf"/>
</dbReference>
<evidence type="ECO:0000313" key="4">
    <source>
        <dbReference type="EMBL" id="TNC51604.1"/>
    </source>
</evidence>
<dbReference type="NCBIfam" id="TIGR00254">
    <property type="entry name" value="GGDEF"/>
    <property type="match status" value="1"/>
</dbReference>
<dbReference type="EMBL" id="VDFU01000004">
    <property type="protein sequence ID" value="TNC51604.1"/>
    <property type="molecule type" value="Genomic_DNA"/>
</dbReference>
<keyword evidence="1" id="KW-0812">Transmembrane</keyword>
<dbReference type="CDD" id="cd01948">
    <property type="entry name" value="EAL"/>
    <property type="match status" value="1"/>
</dbReference>
<dbReference type="SMART" id="SM00052">
    <property type="entry name" value="EAL"/>
    <property type="match status" value="1"/>
</dbReference>
<dbReference type="InterPro" id="IPR001633">
    <property type="entry name" value="EAL_dom"/>
</dbReference>
<dbReference type="InterPro" id="IPR043128">
    <property type="entry name" value="Rev_trsase/Diguanyl_cyclase"/>
</dbReference>